<dbReference type="OrthoDB" id="3682047at2"/>
<dbReference type="RefSeq" id="WP_132875015.1">
    <property type="nucleotide sequence ID" value="NZ_SLXQ01000001.1"/>
</dbReference>
<dbReference type="Proteomes" id="UP000294911">
    <property type="component" value="Unassembled WGS sequence"/>
</dbReference>
<dbReference type="PANTHER" id="PTHR30055">
    <property type="entry name" value="HTH-TYPE TRANSCRIPTIONAL REGULATOR RUTR"/>
    <property type="match status" value="1"/>
</dbReference>
<organism evidence="4 5">
    <name type="scientific">Tamaricihabitans halophyticus</name>
    <dbReference type="NCBI Taxonomy" id="1262583"/>
    <lineage>
        <taxon>Bacteria</taxon>
        <taxon>Bacillati</taxon>
        <taxon>Actinomycetota</taxon>
        <taxon>Actinomycetes</taxon>
        <taxon>Pseudonocardiales</taxon>
        <taxon>Pseudonocardiaceae</taxon>
        <taxon>Tamaricihabitans</taxon>
    </lineage>
</organism>
<dbReference type="InterPro" id="IPR009057">
    <property type="entry name" value="Homeodomain-like_sf"/>
</dbReference>
<reference evidence="4 5" key="1">
    <citation type="submission" date="2019-03" db="EMBL/GenBank/DDBJ databases">
        <title>Genomic Encyclopedia of Type Strains, Phase IV (KMG-IV): sequencing the most valuable type-strain genomes for metagenomic binning, comparative biology and taxonomic classification.</title>
        <authorList>
            <person name="Goeker M."/>
        </authorList>
    </citation>
    <scope>NUCLEOTIDE SEQUENCE [LARGE SCALE GENOMIC DNA]</scope>
    <source>
        <strain evidence="4 5">DSM 45765</strain>
    </source>
</reference>
<keyword evidence="5" id="KW-1185">Reference proteome</keyword>
<evidence type="ECO:0000256" key="1">
    <source>
        <dbReference type="ARBA" id="ARBA00023125"/>
    </source>
</evidence>
<evidence type="ECO:0000313" key="5">
    <source>
        <dbReference type="Proteomes" id="UP000294911"/>
    </source>
</evidence>
<dbReference type="Pfam" id="PF00440">
    <property type="entry name" value="TetR_N"/>
    <property type="match status" value="1"/>
</dbReference>
<dbReference type="GO" id="GO:0000976">
    <property type="term" value="F:transcription cis-regulatory region binding"/>
    <property type="evidence" value="ECO:0007669"/>
    <property type="project" value="TreeGrafter"/>
</dbReference>
<name>A0A4R2R3H8_9PSEU</name>
<proteinExistence type="predicted"/>
<dbReference type="SUPFAM" id="SSF46689">
    <property type="entry name" value="Homeodomain-like"/>
    <property type="match status" value="1"/>
</dbReference>
<dbReference type="InterPro" id="IPR050109">
    <property type="entry name" value="HTH-type_TetR-like_transc_reg"/>
</dbReference>
<feature type="domain" description="HTH tetR-type" evidence="3">
    <location>
        <begin position="5"/>
        <end position="65"/>
    </location>
</feature>
<dbReference type="InterPro" id="IPR001647">
    <property type="entry name" value="HTH_TetR"/>
</dbReference>
<evidence type="ECO:0000313" key="4">
    <source>
        <dbReference type="EMBL" id="TCP56414.1"/>
    </source>
</evidence>
<dbReference type="AlphaFoldDB" id="A0A4R2R3H8"/>
<sequence>MDDREARAHRILDAAAELIGQLGYDKTTVDDIATAAGVAKGTIYLHWRSRAELFEALLRRDRMGMFQDIDERIADAPDTLATVFTGFAHSLHACPLSKAVYLRDLRVLGKFVHNRAPEQLAEAMPYTFAGYLERLRAEQLIRTDISLAAQVQLIAAAFLGALHAPTLLPAEFTVPEPVASELLGESIARVLDRGTPFDETDRAAFRAATIAYFQKSTALERRKYLRAMGHTKESE</sequence>
<evidence type="ECO:0000256" key="2">
    <source>
        <dbReference type="PROSITE-ProRule" id="PRU00335"/>
    </source>
</evidence>
<dbReference type="PANTHER" id="PTHR30055:SF146">
    <property type="entry name" value="HTH-TYPE TRANSCRIPTIONAL DUAL REGULATOR CECR"/>
    <property type="match status" value="1"/>
</dbReference>
<keyword evidence="1 2" id="KW-0238">DNA-binding</keyword>
<dbReference type="GO" id="GO:0003700">
    <property type="term" value="F:DNA-binding transcription factor activity"/>
    <property type="evidence" value="ECO:0007669"/>
    <property type="project" value="TreeGrafter"/>
</dbReference>
<comment type="caution">
    <text evidence="4">The sequence shown here is derived from an EMBL/GenBank/DDBJ whole genome shotgun (WGS) entry which is preliminary data.</text>
</comment>
<protein>
    <submittedName>
        <fullName evidence="4">TetR family transcriptional regulator</fullName>
    </submittedName>
</protein>
<gene>
    <name evidence="4" type="ORF">EV191_101357</name>
</gene>
<dbReference type="EMBL" id="SLXQ01000001">
    <property type="protein sequence ID" value="TCP56414.1"/>
    <property type="molecule type" value="Genomic_DNA"/>
</dbReference>
<feature type="DNA-binding region" description="H-T-H motif" evidence="2">
    <location>
        <begin position="28"/>
        <end position="47"/>
    </location>
</feature>
<dbReference type="Gene3D" id="1.10.357.10">
    <property type="entry name" value="Tetracycline Repressor, domain 2"/>
    <property type="match status" value="1"/>
</dbReference>
<dbReference type="PROSITE" id="PS50977">
    <property type="entry name" value="HTH_TETR_2"/>
    <property type="match status" value="1"/>
</dbReference>
<accession>A0A4R2R3H8</accession>
<dbReference type="PRINTS" id="PR00455">
    <property type="entry name" value="HTHTETR"/>
</dbReference>
<evidence type="ECO:0000259" key="3">
    <source>
        <dbReference type="PROSITE" id="PS50977"/>
    </source>
</evidence>